<comment type="catalytic activity">
    <reaction evidence="8">
        <text>L-homoserine + ATP = O-phospho-L-homoserine + ADP + H(+)</text>
        <dbReference type="Rhea" id="RHEA:13985"/>
        <dbReference type="ChEBI" id="CHEBI:15378"/>
        <dbReference type="ChEBI" id="CHEBI:30616"/>
        <dbReference type="ChEBI" id="CHEBI:57476"/>
        <dbReference type="ChEBI" id="CHEBI:57590"/>
        <dbReference type="ChEBI" id="CHEBI:456216"/>
        <dbReference type="EC" id="2.7.1.39"/>
    </reaction>
</comment>
<keyword evidence="4 8" id="KW-0547">Nucleotide-binding</keyword>
<evidence type="ECO:0000256" key="7">
    <source>
        <dbReference type="ARBA" id="ARBA00038240"/>
    </source>
</evidence>
<dbReference type="InterPro" id="IPR005280">
    <property type="entry name" value="Homoserine_kinase_II"/>
</dbReference>
<dbReference type="RefSeq" id="WP_078483810.1">
    <property type="nucleotide sequence ID" value="NZ_MPRL01000035.1"/>
</dbReference>
<dbReference type="GO" id="GO:0009088">
    <property type="term" value="P:threonine biosynthetic process"/>
    <property type="evidence" value="ECO:0007669"/>
    <property type="project" value="UniProtKB-UniRule"/>
</dbReference>
<protein>
    <recommendedName>
        <fullName evidence="8 9">Homoserine kinase</fullName>
        <shortName evidence="8">HK</shortName>
        <shortName evidence="8">HSK</shortName>
        <ecNumber evidence="8 9">2.7.1.39</ecNumber>
    </recommendedName>
</protein>
<dbReference type="GO" id="GO:0005524">
    <property type="term" value="F:ATP binding"/>
    <property type="evidence" value="ECO:0007669"/>
    <property type="project" value="UniProtKB-KW"/>
</dbReference>
<dbReference type="InterPro" id="IPR050249">
    <property type="entry name" value="Pseudomonas-type_ThrB"/>
</dbReference>
<comment type="pathway">
    <text evidence="8">Amino-acid biosynthesis; L-threonine biosynthesis; L-threonine from L-aspartate: step 4/5.</text>
</comment>
<dbReference type="GO" id="GO:0004413">
    <property type="term" value="F:homoserine kinase activity"/>
    <property type="evidence" value="ECO:0007669"/>
    <property type="project" value="UniProtKB-UniRule"/>
</dbReference>
<evidence type="ECO:0000313" key="11">
    <source>
        <dbReference type="EMBL" id="OOZ40025.1"/>
    </source>
</evidence>
<comment type="caution">
    <text evidence="11">The sequence shown here is derived from an EMBL/GenBank/DDBJ whole genome shotgun (WGS) entry which is preliminary data.</text>
</comment>
<evidence type="ECO:0000256" key="5">
    <source>
        <dbReference type="ARBA" id="ARBA00022777"/>
    </source>
</evidence>
<dbReference type="Proteomes" id="UP000191110">
    <property type="component" value="Unassembled WGS sequence"/>
</dbReference>
<reference evidence="11 12" key="1">
    <citation type="submission" date="2016-11" db="EMBL/GenBank/DDBJ databases">
        <title>Mixed transmission modes and dynamic genome evolution in an obligate animal-bacterial symbiosis.</title>
        <authorList>
            <person name="Russell S.L."/>
            <person name="Corbett-Detig R.B."/>
            <person name="Cavanaugh C.M."/>
        </authorList>
    </citation>
    <scope>NUCLEOTIDE SEQUENCE [LARGE SCALE GENOMIC DNA]</scope>
    <source>
        <strain evidence="11">Sveles-Q1</strain>
    </source>
</reference>
<keyword evidence="12" id="KW-1185">Reference proteome</keyword>
<dbReference type="Pfam" id="PF01636">
    <property type="entry name" value="APH"/>
    <property type="match status" value="1"/>
</dbReference>
<evidence type="ECO:0000256" key="8">
    <source>
        <dbReference type="HAMAP-Rule" id="MF_00301"/>
    </source>
</evidence>
<sequence length="316" mass="36043">MSVYTPVEQPELNQFLEHYDLGTLVSHTGISAGIENTNYFVTTTQGEYVLTLFESLSADELPYFLDMMAFLAEHEVPSAHPMADREGHYLRELNGKPAALVQRLSGANVELPNEQQCAALGKSLGHMHSCGVEFPHQRDNGRGPHWWAVTTERMLPALDEDSRELLKAELAFQEQYRHSDLPRGIIHADLFRDNAMFEGDTLTGIIDFYYACNDILLYDLAVTVNDWCGNEDGSLNELKLRAMLSAYHSERPLSSDEHAVWPVMLRAAALRFWLSRLQDKHFPREGEITHIKDPDVFKNILIDRIEHRDAIHAIWL</sequence>
<evidence type="ECO:0000259" key="10">
    <source>
        <dbReference type="Pfam" id="PF01636"/>
    </source>
</evidence>
<dbReference type="Gene3D" id="3.30.200.20">
    <property type="entry name" value="Phosphorylase Kinase, domain 1"/>
    <property type="match status" value="1"/>
</dbReference>
<accession>A0A1T2L4J0</accession>
<dbReference type="HAMAP" id="MF_00301">
    <property type="entry name" value="Homoser_kinase_2"/>
    <property type="match status" value="1"/>
</dbReference>
<proteinExistence type="inferred from homology"/>
<dbReference type="EC" id="2.7.1.39" evidence="8 9"/>
<keyword evidence="1 8" id="KW-0028">Amino-acid biosynthesis</keyword>
<dbReference type="EMBL" id="MPRL01000035">
    <property type="protein sequence ID" value="OOZ40025.1"/>
    <property type="molecule type" value="Genomic_DNA"/>
</dbReference>
<name>A0A1T2L4J0_9GAMM</name>
<dbReference type="UniPathway" id="UPA00050">
    <property type="reaction ID" value="UER00064"/>
</dbReference>
<keyword evidence="5 8" id="KW-0418">Kinase</keyword>
<evidence type="ECO:0000256" key="1">
    <source>
        <dbReference type="ARBA" id="ARBA00022605"/>
    </source>
</evidence>
<evidence type="ECO:0000256" key="6">
    <source>
        <dbReference type="ARBA" id="ARBA00022840"/>
    </source>
</evidence>
<dbReference type="AlphaFoldDB" id="A0A1T2L4J0"/>
<evidence type="ECO:0000256" key="4">
    <source>
        <dbReference type="ARBA" id="ARBA00022741"/>
    </source>
</evidence>
<keyword evidence="2 8" id="KW-0808">Transferase</keyword>
<evidence type="ECO:0000256" key="2">
    <source>
        <dbReference type="ARBA" id="ARBA00022679"/>
    </source>
</evidence>
<evidence type="ECO:0000313" key="12">
    <source>
        <dbReference type="Proteomes" id="UP000191110"/>
    </source>
</evidence>
<dbReference type="PANTHER" id="PTHR21064:SF6">
    <property type="entry name" value="AMINOGLYCOSIDE PHOSPHOTRANSFERASE DOMAIN-CONTAINING PROTEIN"/>
    <property type="match status" value="1"/>
</dbReference>
<feature type="domain" description="Aminoglycoside phosphotransferase" evidence="10">
    <location>
        <begin position="28"/>
        <end position="253"/>
    </location>
</feature>
<comment type="similarity">
    <text evidence="7 8">Belongs to the pseudomonas-type ThrB family.</text>
</comment>
<dbReference type="OrthoDB" id="9777460at2"/>
<dbReference type="Gene3D" id="3.90.1200.10">
    <property type="match status" value="1"/>
</dbReference>
<dbReference type="PANTHER" id="PTHR21064">
    <property type="entry name" value="AMINOGLYCOSIDE PHOSPHOTRANSFERASE DOMAIN-CONTAINING PROTEIN-RELATED"/>
    <property type="match status" value="1"/>
</dbReference>
<keyword evidence="3 8" id="KW-0791">Threonine biosynthesis</keyword>
<dbReference type="CDD" id="cd05153">
    <property type="entry name" value="HomoserineK_II"/>
    <property type="match status" value="1"/>
</dbReference>
<keyword evidence="6 8" id="KW-0067">ATP-binding</keyword>
<dbReference type="InterPro" id="IPR011009">
    <property type="entry name" value="Kinase-like_dom_sf"/>
</dbReference>
<gene>
    <name evidence="8" type="primary">thrB</name>
    <name evidence="11" type="ORF">BOW53_09315</name>
</gene>
<organism evidence="11 12">
    <name type="scientific">Solemya pervernicosa gill symbiont</name>
    <dbReference type="NCBI Taxonomy" id="642797"/>
    <lineage>
        <taxon>Bacteria</taxon>
        <taxon>Pseudomonadati</taxon>
        <taxon>Pseudomonadota</taxon>
        <taxon>Gammaproteobacteria</taxon>
        <taxon>sulfur-oxidizing symbionts</taxon>
    </lineage>
</organism>
<dbReference type="NCBIfam" id="TIGR00938">
    <property type="entry name" value="thrB_alt"/>
    <property type="match status" value="1"/>
</dbReference>
<dbReference type="NCBIfam" id="NF003558">
    <property type="entry name" value="PRK05231.1"/>
    <property type="match status" value="1"/>
</dbReference>
<dbReference type="InterPro" id="IPR002575">
    <property type="entry name" value="Aminoglycoside_PTrfase"/>
</dbReference>
<evidence type="ECO:0000256" key="9">
    <source>
        <dbReference type="NCBIfam" id="TIGR00938"/>
    </source>
</evidence>
<evidence type="ECO:0000256" key="3">
    <source>
        <dbReference type="ARBA" id="ARBA00022697"/>
    </source>
</evidence>
<dbReference type="SUPFAM" id="SSF56112">
    <property type="entry name" value="Protein kinase-like (PK-like)"/>
    <property type="match status" value="1"/>
</dbReference>